<accession>A0A6G1BTZ1</accession>
<evidence type="ECO:0000313" key="3">
    <source>
        <dbReference type="Proteomes" id="UP000479710"/>
    </source>
</evidence>
<gene>
    <name evidence="2" type="ORF">E2562_010570</name>
</gene>
<dbReference type="AlphaFoldDB" id="A0A6G1BTZ1"/>
<organism evidence="2 3">
    <name type="scientific">Oryza meyeriana var. granulata</name>
    <dbReference type="NCBI Taxonomy" id="110450"/>
    <lineage>
        <taxon>Eukaryota</taxon>
        <taxon>Viridiplantae</taxon>
        <taxon>Streptophyta</taxon>
        <taxon>Embryophyta</taxon>
        <taxon>Tracheophyta</taxon>
        <taxon>Spermatophyta</taxon>
        <taxon>Magnoliopsida</taxon>
        <taxon>Liliopsida</taxon>
        <taxon>Poales</taxon>
        <taxon>Poaceae</taxon>
        <taxon>BOP clade</taxon>
        <taxon>Oryzoideae</taxon>
        <taxon>Oryzeae</taxon>
        <taxon>Oryzinae</taxon>
        <taxon>Oryza</taxon>
        <taxon>Oryza meyeriana</taxon>
    </lineage>
</organism>
<proteinExistence type="predicted"/>
<dbReference type="Proteomes" id="UP000479710">
    <property type="component" value="Unassembled WGS sequence"/>
</dbReference>
<comment type="caution">
    <text evidence="2">The sequence shown here is derived from an EMBL/GenBank/DDBJ whole genome shotgun (WGS) entry which is preliminary data.</text>
</comment>
<reference evidence="2 3" key="1">
    <citation type="submission" date="2019-11" db="EMBL/GenBank/DDBJ databases">
        <title>Whole genome sequence of Oryza granulata.</title>
        <authorList>
            <person name="Li W."/>
        </authorList>
    </citation>
    <scope>NUCLEOTIDE SEQUENCE [LARGE SCALE GENOMIC DNA]</scope>
    <source>
        <strain evidence="3">cv. Menghai</strain>
        <tissue evidence="2">Leaf</tissue>
    </source>
</reference>
<evidence type="ECO:0000256" key="1">
    <source>
        <dbReference type="SAM" id="MobiDB-lite"/>
    </source>
</evidence>
<name>A0A6G1BTZ1_9ORYZ</name>
<sequence length="96" mass="10930">MTQVVVKQEGKGRRGYVFVELPPWQQLWKSYRGEGVEGEGARLTMTRGVAAYIVDMTISMKAARIATPEGKWGEERMEGERMANSKSTKMEDIWCQ</sequence>
<keyword evidence="3" id="KW-1185">Reference proteome</keyword>
<protein>
    <submittedName>
        <fullName evidence="2">Uncharacterized protein</fullName>
    </submittedName>
</protein>
<feature type="region of interest" description="Disordered" evidence="1">
    <location>
        <begin position="73"/>
        <end position="96"/>
    </location>
</feature>
<evidence type="ECO:0000313" key="2">
    <source>
        <dbReference type="EMBL" id="KAF0891578.1"/>
    </source>
</evidence>
<dbReference type="EMBL" id="SPHZ02000011">
    <property type="protein sequence ID" value="KAF0891578.1"/>
    <property type="molecule type" value="Genomic_DNA"/>
</dbReference>